<dbReference type="EnsemblPlants" id="evm.model.03.1148">
    <property type="protein sequence ID" value="cds.evm.model.03.1148"/>
    <property type="gene ID" value="evm.TU.03.1148"/>
</dbReference>
<protein>
    <recommendedName>
        <fullName evidence="2">Retrotransposon Copia-like N-terminal domain-containing protein</fullName>
    </recommendedName>
</protein>
<evidence type="ECO:0000256" key="1">
    <source>
        <dbReference type="SAM" id="MobiDB-lite"/>
    </source>
</evidence>
<dbReference type="PANTHER" id="PTHR37610:SF97">
    <property type="entry name" value="RETROTRANSPOSON GAG DOMAIN-CONTAINING PROTEIN"/>
    <property type="match status" value="1"/>
</dbReference>
<evidence type="ECO:0000313" key="4">
    <source>
        <dbReference type="Proteomes" id="UP000596661"/>
    </source>
</evidence>
<organism evidence="3 4">
    <name type="scientific">Cannabis sativa</name>
    <name type="common">Hemp</name>
    <name type="synonym">Marijuana</name>
    <dbReference type="NCBI Taxonomy" id="3483"/>
    <lineage>
        <taxon>Eukaryota</taxon>
        <taxon>Viridiplantae</taxon>
        <taxon>Streptophyta</taxon>
        <taxon>Embryophyta</taxon>
        <taxon>Tracheophyta</taxon>
        <taxon>Spermatophyta</taxon>
        <taxon>Magnoliopsida</taxon>
        <taxon>eudicotyledons</taxon>
        <taxon>Gunneridae</taxon>
        <taxon>Pentapetalae</taxon>
        <taxon>rosids</taxon>
        <taxon>fabids</taxon>
        <taxon>Rosales</taxon>
        <taxon>Cannabaceae</taxon>
        <taxon>Cannabis</taxon>
    </lineage>
</organism>
<feature type="region of interest" description="Disordered" evidence="1">
    <location>
        <begin position="255"/>
        <end position="276"/>
    </location>
</feature>
<dbReference type="OMA" id="CICEEKQ"/>
<feature type="compositionally biased region" description="Basic and acidic residues" evidence="1">
    <location>
        <begin position="267"/>
        <end position="276"/>
    </location>
</feature>
<feature type="domain" description="Retrotransposon Copia-like N-terminal" evidence="2">
    <location>
        <begin position="17"/>
        <end position="59"/>
    </location>
</feature>
<dbReference type="Pfam" id="PF14244">
    <property type="entry name" value="Retrotran_gag_3"/>
    <property type="match status" value="1"/>
</dbReference>
<reference evidence="3" key="2">
    <citation type="submission" date="2021-03" db="UniProtKB">
        <authorList>
            <consortium name="EnsemblPlants"/>
        </authorList>
    </citation>
    <scope>IDENTIFICATION</scope>
</reference>
<sequence length="297" mass="33169">MIMMGQVVLYMACGGEGVVLVPKILKGSENYSTCRRSMSIALVARNKVKFVNGKLPQPDDDHEDYDSWCRCNSTVIYWILHAISDEIVDSIMYHDNAAEVWTELHERFNEKNAPRIFEAKKTMQSLTQGSNMIQGYQEEDRLLEFLVGLNDSYNFVRSQILMRDPLPSVNKAYAAVVQEERKRGLTGGGTCSDVDKAGSSNNGQFAGAVQPFKSKYNCTHCGMNGHSIERCYKLNGYPPGHKYYGRFPNSDAKGTIGKSASGNFSRTNEKPEESPMERDLISSLSSVQCQKLMAILA</sequence>
<name>A0A803P455_CANSA</name>
<dbReference type="Proteomes" id="UP000596661">
    <property type="component" value="Chromosome 3"/>
</dbReference>
<evidence type="ECO:0000313" key="3">
    <source>
        <dbReference type="EnsemblPlants" id="cds.evm.model.03.1148"/>
    </source>
</evidence>
<evidence type="ECO:0000259" key="2">
    <source>
        <dbReference type="Pfam" id="PF14244"/>
    </source>
</evidence>
<dbReference type="Gramene" id="evm.model.03.1148">
    <property type="protein sequence ID" value="cds.evm.model.03.1148"/>
    <property type="gene ID" value="evm.TU.03.1148"/>
</dbReference>
<dbReference type="InterPro" id="IPR029472">
    <property type="entry name" value="Copia-like_N"/>
</dbReference>
<proteinExistence type="predicted"/>
<reference evidence="3" key="1">
    <citation type="submission" date="2018-11" db="EMBL/GenBank/DDBJ databases">
        <authorList>
            <person name="Grassa J C."/>
        </authorList>
    </citation>
    <scope>NUCLEOTIDE SEQUENCE [LARGE SCALE GENOMIC DNA]</scope>
</reference>
<dbReference type="PANTHER" id="PTHR37610">
    <property type="entry name" value="CCHC-TYPE DOMAIN-CONTAINING PROTEIN"/>
    <property type="match status" value="1"/>
</dbReference>
<keyword evidence="4" id="KW-1185">Reference proteome</keyword>
<accession>A0A803P455</accession>
<dbReference type="AlphaFoldDB" id="A0A803P455"/>
<dbReference type="EMBL" id="UZAU01000286">
    <property type="status" value="NOT_ANNOTATED_CDS"/>
    <property type="molecule type" value="Genomic_DNA"/>
</dbReference>